<feature type="chain" id="PRO_5041926618" description="Secreted protein" evidence="2">
    <location>
        <begin position="19"/>
        <end position="106"/>
    </location>
</feature>
<protein>
    <recommendedName>
        <fullName evidence="5">Secreted protein</fullName>
    </recommendedName>
</protein>
<feature type="signal peptide" evidence="2">
    <location>
        <begin position="1"/>
        <end position="18"/>
    </location>
</feature>
<comment type="caution">
    <text evidence="3">The sequence shown here is derived from an EMBL/GenBank/DDBJ whole genome shotgun (WGS) entry which is preliminary data.</text>
</comment>
<proteinExistence type="predicted"/>
<dbReference type="EMBL" id="JAWQEG010007865">
    <property type="protein sequence ID" value="KAK3851510.1"/>
    <property type="molecule type" value="Genomic_DNA"/>
</dbReference>
<organism evidence="3 4">
    <name type="scientific">Petrolisthes cinctipes</name>
    <name type="common">Flat porcelain crab</name>
    <dbReference type="NCBI Taxonomy" id="88211"/>
    <lineage>
        <taxon>Eukaryota</taxon>
        <taxon>Metazoa</taxon>
        <taxon>Ecdysozoa</taxon>
        <taxon>Arthropoda</taxon>
        <taxon>Crustacea</taxon>
        <taxon>Multicrustacea</taxon>
        <taxon>Malacostraca</taxon>
        <taxon>Eumalacostraca</taxon>
        <taxon>Eucarida</taxon>
        <taxon>Decapoda</taxon>
        <taxon>Pleocyemata</taxon>
        <taxon>Anomura</taxon>
        <taxon>Galatheoidea</taxon>
        <taxon>Porcellanidae</taxon>
        <taxon>Petrolisthes</taxon>
    </lineage>
</organism>
<keyword evidence="2" id="KW-0732">Signal</keyword>
<feature type="compositionally biased region" description="Low complexity" evidence="1">
    <location>
        <begin position="58"/>
        <end position="74"/>
    </location>
</feature>
<gene>
    <name evidence="3" type="ORF">Pcinc_041845</name>
</gene>
<evidence type="ECO:0008006" key="5">
    <source>
        <dbReference type="Google" id="ProtNLM"/>
    </source>
</evidence>
<evidence type="ECO:0000313" key="4">
    <source>
        <dbReference type="Proteomes" id="UP001286313"/>
    </source>
</evidence>
<keyword evidence="4" id="KW-1185">Reference proteome</keyword>
<sequence>MLLRIILVIALAQEQVLGAALGLLASDESLSSPPYLSSTLTLPYTNYLHLSHLHHSVGHTSSRPRGVRPVRLTRPLPPPDPRPPPRPHPYSLLYLHYVPLSQLLQG</sequence>
<dbReference type="Proteomes" id="UP001286313">
    <property type="component" value="Unassembled WGS sequence"/>
</dbReference>
<accession>A0AAE1BJ24</accession>
<feature type="region of interest" description="Disordered" evidence="1">
    <location>
        <begin position="56"/>
        <end position="88"/>
    </location>
</feature>
<feature type="compositionally biased region" description="Pro residues" evidence="1">
    <location>
        <begin position="75"/>
        <end position="88"/>
    </location>
</feature>
<evidence type="ECO:0000256" key="2">
    <source>
        <dbReference type="SAM" id="SignalP"/>
    </source>
</evidence>
<name>A0AAE1BJ24_PETCI</name>
<dbReference type="AlphaFoldDB" id="A0AAE1BJ24"/>
<evidence type="ECO:0000256" key="1">
    <source>
        <dbReference type="SAM" id="MobiDB-lite"/>
    </source>
</evidence>
<reference evidence="3" key="1">
    <citation type="submission" date="2023-10" db="EMBL/GenBank/DDBJ databases">
        <title>Genome assemblies of two species of porcelain crab, Petrolisthes cinctipes and Petrolisthes manimaculis (Anomura: Porcellanidae).</title>
        <authorList>
            <person name="Angst P."/>
        </authorList>
    </citation>
    <scope>NUCLEOTIDE SEQUENCE</scope>
    <source>
        <strain evidence="3">PB745_01</strain>
        <tissue evidence="3">Gill</tissue>
    </source>
</reference>
<evidence type="ECO:0000313" key="3">
    <source>
        <dbReference type="EMBL" id="KAK3851510.1"/>
    </source>
</evidence>